<feature type="binding site" evidence="13 14">
    <location>
        <position position="74"/>
    </location>
    <ligand>
        <name>[4Fe-4S] cluster</name>
        <dbReference type="ChEBI" id="CHEBI:49883"/>
        <note>4Fe-4S-S-AdoMet</note>
    </ligand>
</feature>
<evidence type="ECO:0000256" key="11">
    <source>
        <dbReference type="ARBA" id="ARBA00023014"/>
    </source>
</evidence>
<evidence type="ECO:0000256" key="8">
    <source>
        <dbReference type="ARBA" id="ARBA00022723"/>
    </source>
</evidence>
<dbReference type="InterPro" id="IPR006638">
    <property type="entry name" value="Elp3/MiaA/NifB-like_rSAM"/>
</dbReference>
<dbReference type="GO" id="GO:0051537">
    <property type="term" value="F:2 iron, 2 sulfur cluster binding"/>
    <property type="evidence" value="ECO:0007669"/>
    <property type="project" value="UniProtKB-KW"/>
</dbReference>
<dbReference type="HAMAP" id="MF_01694">
    <property type="entry name" value="BioB"/>
    <property type="match status" value="1"/>
</dbReference>
<comment type="cofactor">
    <cofactor evidence="14">
        <name>[2Fe-2S] cluster</name>
        <dbReference type="ChEBI" id="CHEBI:190135"/>
    </cofactor>
    <text evidence="14">Binds 1 [2Fe-2S] cluster. The cluster is coordinated with 3 cysteines and 1 arginine.</text>
</comment>
<dbReference type="InterPro" id="IPR024177">
    <property type="entry name" value="Biotin_synthase"/>
</dbReference>
<dbReference type="PROSITE" id="PS51918">
    <property type="entry name" value="RADICAL_SAM"/>
    <property type="match status" value="1"/>
</dbReference>
<feature type="binding site" evidence="13 14">
    <location>
        <position position="78"/>
    </location>
    <ligand>
        <name>[4Fe-4S] cluster</name>
        <dbReference type="ChEBI" id="CHEBI:49883"/>
        <note>4Fe-4S-S-AdoMet</note>
    </ligand>
</feature>
<organism evidence="17 18">
    <name type="scientific">Zymomonas mobilis</name>
    <dbReference type="NCBI Taxonomy" id="542"/>
    <lineage>
        <taxon>Bacteria</taxon>
        <taxon>Pseudomonadati</taxon>
        <taxon>Pseudomonadota</taxon>
        <taxon>Alphaproteobacteria</taxon>
        <taxon>Sphingomonadales</taxon>
        <taxon>Zymomonadaceae</taxon>
        <taxon>Zymomonas</taxon>
    </lineage>
</organism>
<feature type="compositionally biased region" description="Polar residues" evidence="15">
    <location>
        <begin position="1"/>
        <end position="11"/>
    </location>
</feature>
<feature type="domain" description="Radical SAM core" evidence="16">
    <location>
        <begin position="59"/>
        <end position="284"/>
    </location>
</feature>
<keyword evidence="10 13" id="KW-0408">Iron</keyword>
<feature type="binding site" evidence="13 14">
    <location>
        <position position="150"/>
    </location>
    <ligand>
        <name>[2Fe-2S] cluster</name>
        <dbReference type="ChEBI" id="CHEBI:190135"/>
    </ligand>
</feature>
<keyword evidence="9 13" id="KW-0093">Biotin biosynthesis</keyword>
<dbReference type="EMBL" id="VFOF01000001">
    <property type="protein sequence ID" value="TQL16635.1"/>
    <property type="molecule type" value="Genomic_DNA"/>
</dbReference>
<comment type="cofactor">
    <cofactor evidence="13">
        <name>[2Fe-2S] cluster</name>
        <dbReference type="ChEBI" id="CHEBI:190135"/>
    </cofactor>
    <text evidence="13">Binds 1 [2Fe-2S] cluster. The cluster is coordinated with 3 cysteines and 1 arginine.</text>
</comment>
<dbReference type="SUPFAM" id="SSF102114">
    <property type="entry name" value="Radical SAM enzymes"/>
    <property type="match status" value="1"/>
</dbReference>
<evidence type="ECO:0000256" key="4">
    <source>
        <dbReference type="ARBA" id="ARBA00022485"/>
    </source>
</evidence>
<keyword evidence="5 13" id="KW-0808">Transferase</keyword>
<sequence>MVSVGTQSHNSAGKADKDQSADNIRHDWQLDEALALYNLPLLELIGQANAVHRRYHDAGRLQKNSLLSIKTGGCPEDCGYCSQSAHHDVELTREKLMNPTAVVALAAKAKKAGAERFCMGAAWRKVHDGKEFDAVLEMIRGVRALDMEACVTLGMVNEDQAKRLAEAGLTAYNHNLDTGPEYYPKIVSTHSYQDRLDTLAKIRDAGIALCTGGIIGLGESARDRVEMLMVLAAMDPHPESVPVNMLVPIEGTPLAKAEPVDSLEIVRMIATARLMMPRSMVRLSAGRSALSRETQILCLVAGANSIFYGNVLLTTPNADMAADDALLEALGVTAE</sequence>
<feature type="region of interest" description="Disordered" evidence="15">
    <location>
        <begin position="1"/>
        <end position="20"/>
    </location>
</feature>
<proteinExistence type="inferred from homology"/>
<dbReference type="PANTHER" id="PTHR22976:SF2">
    <property type="entry name" value="BIOTIN SYNTHASE, MITOCHONDRIAL"/>
    <property type="match status" value="1"/>
</dbReference>
<name>A0A542VZ80_ZYMMB</name>
<evidence type="ECO:0000256" key="13">
    <source>
        <dbReference type="HAMAP-Rule" id="MF_01694"/>
    </source>
</evidence>
<dbReference type="PIRSF" id="PIRSF001619">
    <property type="entry name" value="Biotin_synth"/>
    <property type="match status" value="1"/>
</dbReference>
<keyword evidence="4 13" id="KW-0004">4Fe-4S</keyword>
<feature type="binding site" evidence="13 14">
    <location>
        <position position="81"/>
    </location>
    <ligand>
        <name>[4Fe-4S] cluster</name>
        <dbReference type="ChEBI" id="CHEBI:49883"/>
        <note>4Fe-4S-S-AdoMet</note>
    </ligand>
</feature>
<dbReference type="GO" id="GO:0004076">
    <property type="term" value="F:biotin synthase activity"/>
    <property type="evidence" value="ECO:0007669"/>
    <property type="project" value="UniProtKB-UniRule"/>
</dbReference>
<comment type="function">
    <text evidence="13">Catalyzes the conversion of dethiobiotin (DTB) to biotin by the insertion of a sulfur atom into dethiobiotin via a radical-based mechanism.</text>
</comment>
<dbReference type="NCBIfam" id="TIGR00433">
    <property type="entry name" value="bioB"/>
    <property type="match status" value="1"/>
</dbReference>
<dbReference type="SFLD" id="SFLDG01060">
    <property type="entry name" value="BATS_domain_containing"/>
    <property type="match status" value="1"/>
</dbReference>
<dbReference type="GO" id="GO:0009102">
    <property type="term" value="P:biotin biosynthetic process"/>
    <property type="evidence" value="ECO:0007669"/>
    <property type="project" value="UniProtKB-UniRule"/>
</dbReference>
<dbReference type="Pfam" id="PF04055">
    <property type="entry name" value="Radical_SAM"/>
    <property type="match status" value="1"/>
</dbReference>
<dbReference type="GO" id="GO:0051539">
    <property type="term" value="F:4 iron, 4 sulfur cluster binding"/>
    <property type="evidence" value="ECO:0007669"/>
    <property type="project" value="UniProtKB-KW"/>
</dbReference>
<accession>A0A542VZ80</accession>
<comment type="subunit">
    <text evidence="13">Homodimer.</text>
</comment>
<dbReference type="SMART" id="SM00876">
    <property type="entry name" value="BATS"/>
    <property type="match status" value="1"/>
</dbReference>
<keyword evidence="6 13" id="KW-0949">S-adenosyl-L-methionine</keyword>
<evidence type="ECO:0000256" key="6">
    <source>
        <dbReference type="ARBA" id="ARBA00022691"/>
    </source>
</evidence>
<dbReference type="SFLD" id="SFLDF00272">
    <property type="entry name" value="biotin_synthase"/>
    <property type="match status" value="1"/>
</dbReference>
<evidence type="ECO:0000256" key="7">
    <source>
        <dbReference type="ARBA" id="ARBA00022714"/>
    </source>
</evidence>
<dbReference type="InterPro" id="IPR058240">
    <property type="entry name" value="rSAM_sf"/>
</dbReference>
<gene>
    <name evidence="13" type="primary">bioB</name>
    <name evidence="17" type="ORF">FBY58_0171</name>
</gene>
<evidence type="ECO:0000256" key="10">
    <source>
        <dbReference type="ARBA" id="ARBA00023004"/>
    </source>
</evidence>
<comment type="caution">
    <text evidence="17">The sequence shown here is derived from an EMBL/GenBank/DDBJ whole genome shotgun (WGS) entry which is preliminary data.</text>
</comment>
<dbReference type="SFLD" id="SFLDS00029">
    <property type="entry name" value="Radical_SAM"/>
    <property type="match status" value="1"/>
</dbReference>
<evidence type="ECO:0000313" key="17">
    <source>
        <dbReference type="EMBL" id="TQL16635.1"/>
    </source>
</evidence>
<comment type="cofactor">
    <cofactor evidence="13 14">
        <name>[4Fe-4S] cluster</name>
        <dbReference type="ChEBI" id="CHEBI:49883"/>
    </cofactor>
    <text evidence="13 14">Binds 1 [4Fe-4S] cluster. The cluster is coordinated with 3 cysteines and an exchangeable S-adenosyl-L-methionine.</text>
</comment>
<comment type="catalytic activity">
    <reaction evidence="12 13">
        <text>(4R,5S)-dethiobiotin + (sulfur carrier)-SH + 2 reduced [2Fe-2S]-[ferredoxin] + 2 S-adenosyl-L-methionine = (sulfur carrier)-H + biotin + 2 5'-deoxyadenosine + 2 L-methionine + 2 oxidized [2Fe-2S]-[ferredoxin]</text>
        <dbReference type="Rhea" id="RHEA:22060"/>
        <dbReference type="Rhea" id="RHEA-COMP:10000"/>
        <dbReference type="Rhea" id="RHEA-COMP:10001"/>
        <dbReference type="Rhea" id="RHEA-COMP:14737"/>
        <dbReference type="Rhea" id="RHEA-COMP:14739"/>
        <dbReference type="ChEBI" id="CHEBI:17319"/>
        <dbReference type="ChEBI" id="CHEBI:29917"/>
        <dbReference type="ChEBI" id="CHEBI:33737"/>
        <dbReference type="ChEBI" id="CHEBI:33738"/>
        <dbReference type="ChEBI" id="CHEBI:57586"/>
        <dbReference type="ChEBI" id="CHEBI:57844"/>
        <dbReference type="ChEBI" id="CHEBI:59789"/>
        <dbReference type="ChEBI" id="CHEBI:64428"/>
        <dbReference type="ChEBI" id="CHEBI:149473"/>
        <dbReference type="EC" id="2.8.1.6"/>
    </reaction>
</comment>
<dbReference type="Pfam" id="PF06968">
    <property type="entry name" value="BATS"/>
    <property type="match status" value="1"/>
</dbReference>
<dbReference type="PANTHER" id="PTHR22976">
    <property type="entry name" value="BIOTIN SYNTHASE"/>
    <property type="match status" value="1"/>
</dbReference>
<evidence type="ECO:0000259" key="16">
    <source>
        <dbReference type="PROSITE" id="PS51918"/>
    </source>
</evidence>
<evidence type="ECO:0000256" key="14">
    <source>
        <dbReference type="PIRSR" id="PIRSR001619-1"/>
    </source>
</evidence>
<feature type="binding site" evidence="13 14">
    <location>
        <position position="210"/>
    </location>
    <ligand>
        <name>[2Fe-2S] cluster</name>
        <dbReference type="ChEBI" id="CHEBI:190135"/>
    </ligand>
</feature>
<comment type="pathway">
    <text evidence="1 13">Cofactor biosynthesis; biotin biosynthesis; biotin from 7,8-diaminononanoate: step 2/2.</text>
</comment>
<dbReference type="GO" id="GO:0005506">
    <property type="term" value="F:iron ion binding"/>
    <property type="evidence" value="ECO:0007669"/>
    <property type="project" value="UniProtKB-UniRule"/>
</dbReference>
<dbReference type="Proteomes" id="UP000316887">
    <property type="component" value="Unassembled WGS sequence"/>
</dbReference>
<evidence type="ECO:0000256" key="12">
    <source>
        <dbReference type="ARBA" id="ARBA00051157"/>
    </source>
</evidence>
<evidence type="ECO:0000256" key="1">
    <source>
        <dbReference type="ARBA" id="ARBA00004942"/>
    </source>
</evidence>
<dbReference type="Gene3D" id="3.20.20.70">
    <property type="entry name" value="Aldolase class I"/>
    <property type="match status" value="1"/>
</dbReference>
<dbReference type="EC" id="2.8.1.6" evidence="3 13"/>
<dbReference type="RefSeq" id="WP_141919025.1">
    <property type="nucleotide sequence ID" value="NZ_VFOF01000001.1"/>
</dbReference>
<dbReference type="CDD" id="cd01335">
    <property type="entry name" value="Radical_SAM"/>
    <property type="match status" value="1"/>
</dbReference>
<keyword evidence="7 13" id="KW-0001">2Fe-2S</keyword>
<reference evidence="17 18" key="1">
    <citation type="submission" date="2019-06" db="EMBL/GenBank/DDBJ databases">
        <title>Genome sequencing of Zymomonas mobilis strains for genetic engineering and biofuel applications.</title>
        <authorList>
            <person name="Teravest M."/>
        </authorList>
    </citation>
    <scope>NUCLEOTIDE SEQUENCE [LARGE SCALE GENOMIC DNA]</scope>
    <source>
        <strain evidence="17 18">AN0101</strain>
    </source>
</reference>
<evidence type="ECO:0000313" key="18">
    <source>
        <dbReference type="Proteomes" id="UP000316887"/>
    </source>
</evidence>
<dbReference type="InterPro" id="IPR007197">
    <property type="entry name" value="rSAM"/>
</dbReference>
<evidence type="ECO:0000256" key="3">
    <source>
        <dbReference type="ARBA" id="ARBA00012236"/>
    </source>
</evidence>
<evidence type="ECO:0000256" key="2">
    <source>
        <dbReference type="ARBA" id="ARBA00010765"/>
    </source>
</evidence>
<keyword evidence="8 13" id="KW-0479">Metal-binding</keyword>
<dbReference type="InterPro" id="IPR002684">
    <property type="entry name" value="Biotin_synth/BioAB"/>
</dbReference>
<keyword evidence="11 13" id="KW-0411">Iron-sulfur</keyword>
<evidence type="ECO:0000256" key="9">
    <source>
        <dbReference type="ARBA" id="ARBA00022756"/>
    </source>
</evidence>
<dbReference type="InterPro" id="IPR010722">
    <property type="entry name" value="BATS_dom"/>
</dbReference>
<feature type="binding site" evidence="13 14">
    <location>
        <position position="282"/>
    </location>
    <ligand>
        <name>[2Fe-2S] cluster</name>
        <dbReference type="ChEBI" id="CHEBI:190135"/>
    </ligand>
</feature>
<dbReference type="SFLD" id="SFLDG01278">
    <property type="entry name" value="biotin_synthase_like"/>
    <property type="match status" value="1"/>
</dbReference>
<evidence type="ECO:0000256" key="5">
    <source>
        <dbReference type="ARBA" id="ARBA00022679"/>
    </source>
</evidence>
<dbReference type="AlphaFoldDB" id="A0A542VZ80"/>
<dbReference type="InterPro" id="IPR013785">
    <property type="entry name" value="Aldolase_TIM"/>
</dbReference>
<evidence type="ECO:0000256" key="15">
    <source>
        <dbReference type="SAM" id="MobiDB-lite"/>
    </source>
</evidence>
<feature type="binding site" evidence="13 14">
    <location>
        <position position="118"/>
    </location>
    <ligand>
        <name>[2Fe-2S] cluster</name>
        <dbReference type="ChEBI" id="CHEBI:190135"/>
    </ligand>
</feature>
<dbReference type="SMART" id="SM00729">
    <property type="entry name" value="Elp3"/>
    <property type="match status" value="1"/>
</dbReference>
<dbReference type="UniPathway" id="UPA00078">
    <property type="reaction ID" value="UER00162"/>
</dbReference>
<comment type="similarity">
    <text evidence="2 13">Belongs to the radical SAM superfamily. Biotin synthase family.</text>
</comment>
<dbReference type="OrthoDB" id="9786826at2"/>
<protein>
    <recommendedName>
        <fullName evidence="3 13">Biotin synthase</fullName>
        <ecNumber evidence="3 13">2.8.1.6</ecNumber>
    </recommendedName>
</protein>